<reference evidence="1 2" key="1">
    <citation type="submission" date="2021-03" db="EMBL/GenBank/DDBJ databases">
        <authorList>
            <person name="King G.J."/>
            <person name="Bancroft I."/>
            <person name="Baten A."/>
            <person name="Bloomfield J."/>
            <person name="Borpatragohain P."/>
            <person name="He Z."/>
            <person name="Irish N."/>
            <person name="Irwin J."/>
            <person name="Liu K."/>
            <person name="Mauleon R.P."/>
            <person name="Moore J."/>
            <person name="Morris R."/>
            <person name="Ostergaard L."/>
            <person name="Wang B."/>
            <person name="Wells R."/>
        </authorList>
    </citation>
    <scope>NUCLEOTIDE SEQUENCE [LARGE SCALE GENOMIC DNA]</scope>
    <source>
        <strain evidence="1">R-o-18</strain>
        <tissue evidence="1">Leaf</tissue>
    </source>
</reference>
<proteinExistence type="predicted"/>
<evidence type="ECO:0000313" key="2">
    <source>
        <dbReference type="Proteomes" id="UP000823674"/>
    </source>
</evidence>
<dbReference type="Proteomes" id="UP000823674">
    <property type="component" value="Chromosome A06"/>
</dbReference>
<protein>
    <recommendedName>
        <fullName evidence="3">DUF223 domain-containing protein</fullName>
    </recommendedName>
</protein>
<feature type="non-terminal residue" evidence="1">
    <location>
        <position position="1"/>
    </location>
</feature>
<organism evidence="1 2">
    <name type="scientific">Brassica rapa subsp. trilocularis</name>
    <dbReference type="NCBI Taxonomy" id="1813537"/>
    <lineage>
        <taxon>Eukaryota</taxon>
        <taxon>Viridiplantae</taxon>
        <taxon>Streptophyta</taxon>
        <taxon>Embryophyta</taxon>
        <taxon>Tracheophyta</taxon>
        <taxon>Spermatophyta</taxon>
        <taxon>Magnoliopsida</taxon>
        <taxon>eudicotyledons</taxon>
        <taxon>Gunneridae</taxon>
        <taxon>Pentapetalae</taxon>
        <taxon>rosids</taxon>
        <taxon>malvids</taxon>
        <taxon>Brassicales</taxon>
        <taxon>Brassicaceae</taxon>
        <taxon>Brassiceae</taxon>
        <taxon>Brassica</taxon>
    </lineage>
</organism>
<name>A0ABQ7M6X0_BRACM</name>
<evidence type="ECO:0000313" key="1">
    <source>
        <dbReference type="EMBL" id="KAG5393671.1"/>
    </source>
</evidence>
<dbReference type="EMBL" id="JADBGQ010000006">
    <property type="protein sequence ID" value="KAG5393671.1"/>
    <property type="molecule type" value="Genomic_DNA"/>
</dbReference>
<dbReference type="Gene3D" id="2.40.50.140">
    <property type="entry name" value="Nucleic acid-binding proteins"/>
    <property type="match status" value="1"/>
</dbReference>
<sequence length="203" mass="23258">LTFAPGSHTLLAELSLFKPLLPVRVKVISKGRTEGNTIQATLFRDLDASTEMPLKEGHCYEIKNFKLTHALECVQLTKNRYYINLSNSFVILKIDPIHNSNFYCFPNFIDVYCGLVHPKFPIVTSNVAIKCVAYRALAHVFQYLWNSTDANIVLCVLQFWQINWGVDRLKNITNIDGFSKIVFESNDVLEIDAFRLKIVNEEL</sequence>
<comment type="caution">
    <text evidence="1">The sequence shown here is derived from an EMBL/GenBank/DDBJ whole genome shotgun (WGS) entry which is preliminary data.</text>
</comment>
<gene>
    <name evidence="1" type="primary">A06p033620.1_BraROA</name>
    <name evidence="1" type="ORF">IGI04_023634</name>
</gene>
<evidence type="ECO:0008006" key="3">
    <source>
        <dbReference type="Google" id="ProtNLM"/>
    </source>
</evidence>
<dbReference type="InterPro" id="IPR012340">
    <property type="entry name" value="NA-bd_OB-fold"/>
</dbReference>
<keyword evidence="2" id="KW-1185">Reference proteome</keyword>
<dbReference type="SUPFAM" id="SSF50249">
    <property type="entry name" value="Nucleic acid-binding proteins"/>
    <property type="match status" value="1"/>
</dbReference>
<accession>A0ABQ7M6X0</accession>